<gene>
    <name evidence="1" type="ORF">SN811_08630</name>
</gene>
<dbReference type="Proteomes" id="UP000494160">
    <property type="component" value="Unassembled WGS sequence"/>
</dbReference>
<dbReference type="RefSeq" id="WP_172577189.1">
    <property type="nucleotide sequence ID" value="NZ_BLAP01000030.1"/>
</dbReference>
<comment type="caution">
    <text evidence="1">The sequence shown here is derived from an EMBL/GenBank/DDBJ whole genome shotgun (WGS) entry which is preliminary data.</text>
</comment>
<dbReference type="EMBL" id="BLAP01000030">
    <property type="protein sequence ID" value="GET12363.1"/>
    <property type="molecule type" value="Genomic_DNA"/>
</dbReference>
<reference evidence="1 2" key="1">
    <citation type="submission" date="2019-10" db="EMBL/GenBank/DDBJ databases">
        <title>Lactobacillus agilis SN811 Whole Genome Sequencing Project.</title>
        <authorList>
            <person name="Suzuki S."/>
            <person name="Endo A."/>
            <person name="Maeno S."/>
            <person name="Shiwa Y."/>
            <person name="Matsutani M."/>
            <person name="Kajikawa A."/>
        </authorList>
    </citation>
    <scope>NUCLEOTIDE SEQUENCE [LARGE SCALE GENOMIC DNA]</scope>
    <source>
        <strain evidence="1 2">SN811</strain>
    </source>
</reference>
<organism evidence="1 2">
    <name type="scientific">Ligilactobacillus agilis</name>
    <dbReference type="NCBI Taxonomy" id="1601"/>
    <lineage>
        <taxon>Bacteria</taxon>
        <taxon>Bacillati</taxon>
        <taxon>Bacillota</taxon>
        <taxon>Bacilli</taxon>
        <taxon>Lactobacillales</taxon>
        <taxon>Lactobacillaceae</taxon>
        <taxon>Ligilactobacillus</taxon>
    </lineage>
</organism>
<name>A0A6F9Y475_9LACO</name>
<dbReference type="Pfam" id="PF04630">
    <property type="entry name" value="Phage_TTP_1"/>
    <property type="match status" value="1"/>
</dbReference>
<dbReference type="InterPro" id="IPR006724">
    <property type="entry name" value="Phage_TTP"/>
</dbReference>
<accession>A0A6F9Y475</accession>
<evidence type="ECO:0000313" key="1">
    <source>
        <dbReference type="EMBL" id="GET12363.1"/>
    </source>
</evidence>
<dbReference type="AlphaFoldDB" id="A0A6F9Y475"/>
<sequence length="210" mass="22178">MTTTNFTIGTIGFSRILFGIYADNAETVTDVVTIDETNGGAIELKTSGFQGQLNTTYASNIAYYISDAGTGTGKVEITALELSKDVATKVLGDKEENGILATYSNVTQPYVSVIAEAEDLQGKKMWIGIAKAKFGTPDGDELKTSEDKGKTPNNITLSGSAITRRSDKLVKCKASETSGATFTAFATKMFPGFSDISKFDRTTVSDGGAG</sequence>
<proteinExistence type="predicted"/>
<protein>
    <submittedName>
        <fullName evidence="1">Tail protein</fullName>
    </submittedName>
</protein>
<dbReference type="InterPro" id="IPR006490">
    <property type="entry name" value="Maj_tail_phi13"/>
</dbReference>
<dbReference type="NCBIfam" id="TIGR01603">
    <property type="entry name" value="maj_tail_phi13"/>
    <property type="match status" value="1"/>
</dbReference>
<evidence type="ECO:0000313" key="2">
    <source>
        <dbReference type="Proteomes" id="UP000494160"/>
    </source>
</evidence>